<dbReference type="EMBL" id="JACPSX010000175">
    <property type="protein sequence ID" value="MBI3015214.1"/>
    <property type="molecule type" value="Genomic_DNA"/>
</dbReference>
<dbReference type="GO" id="GO:0016831">
    <property type="term" value="F:carboxy-lyase activity"/>
    <property type="evidence" value="ECO:0007669"/>
    <property type="project" value="InterPro"/>
</dbReference>
<protein>
    <submittedName>
        <fullName evidence="4">UbiD family decarboxylase</fullName>
    </submittedName>
</protein>
<gene>
    <name evidence="4" type="ORF">HYY65_09190</name>
</gene>
<name>A0A932GQH1_UNCTE</name>
<dbReference type="GO" id="GO:0033494">
    <property type="term" value="P:ferulate metabolic process"/>
    <property type="evidence" value="ECO:0007669"/>
    <property type="project" value="TreeGrafter"/>
</dbReference>
<accession>A0A932GQH1</accession>
<dbReference type="Proteomes" id="UP000741360">
    <property type="component" value="Unassembled WGS sequence"/>
</dbReference>
<dbReference type="AlphaFoldDB" id="A0A932GQH1"/>
<feature type="domain" description="3-octaprenyl-4-hydroxybenzoate carboxy-lyase-like Rift-related" evidence="1">
    <location>
        <begin position="102"/>
        <end position="305"/>
    </location>
</feature>
<dbReference type="Pfam" id="PF01977">
    <property type="entry name" value="UbiD"/>
    <property type="match status" value="1"/>
</dbReference>
<proteinExistence type="predicted"/>
<dbReference type="GO" id="GO:0046281">
    <property type="term" value="P:cinnamic acid catabolic process"/>
    <property type="evidence" value="ECO:0007669"/>
    <property type="project" value="TreeGrafter"/>
</dbReference>
<evidence type="ECO:0000259" key="3">
    <source>
        <dbReference type="Pfam" id="PF20696"/>
    </source>
</evidence>
<evidence type="ECO:0000259" key="1">
    <source>
        <dbReference type="Pfam" id="PF01977"/>
    </source>
</evidence>
<dbReference type="Gene3D" id="3.40.1670.10">
    <property type="entry name" value="UbiD C-terminal domain-like"/>
    <property type="match status" value="1"/>
</dbReference>
<feature type="domain" description="3-octaprenyl-4-hydroxybenzoate carboxy-lyase-like N-terminal" evidence="2">
    <location>
        <begin position="10"/>
        <end position="78"/>
    </location>
</feature>
<dbReference type="NCBIfam" id="TIGR00148">
    <property type="entry name" value="UbiD family decarboxylase"/>
    <property type="match status" value="1"/>
</dbReference>
<dbReference type="InterPro" id="IPR002830">
    <property type="entry name" value="UbiD"/>
</dbReference>
<dbReference type="Pfam" id="PF20696">
    <property type="entry name" value="UbiD_C"/>
    <property type="match status" value="1"/>
</dbReference>
<dbReference type="Pfam" id="PF20695">
    <property type="entry name" value="UbiD_N"/>
    <property type="match status" value="1"/>
</dbReference>
<dbReference type="PANTHER" id="PTHR30108:SF17">
    <property type="entry name" value="FERULIC ACID DECARBOXYLASE 1"/>
    <property type="match status" value="1"/>
</dbReference>
<dbReference type="GO" id="GO:0005737">
    <property type="term" value="C:cytoplasm"/>
    <property type="evidence" value="ECO:0007669"/>
    <property type="project" value="TreeGrafter"/>
</dbReference>
<evidence type="ECO:0000313" key="5">
    <source>
        <dbReference type="Proteomes" id="UP000741360"/>
    </source>
</evidence>
<dbReference type="InterPro" id="IPR048304">
    <property type="entry name" value="UbiD_Rift_dom"/>
</dbReference>
<dbReference type="InterPro" id="IPR049383">
    <property type="entry name" value="UbiD-like_N"/>
</dbReference>
<feature type="domain" description="3-octaprenyl-4-hydroxybenzoate carboxy-lyase-like C-terminal" evidence="3">
    <location>
        <begin position="313"/>
        <end position="432"/>
    </location>
</feature>
<evidence type="ECO:0000313" key="4">
    <source>
        <dbReference type="EMBL" id="MBI3015214.1"/>
    </source>
</evidence>
<dbReference type="SUPFAM" id="SSF50475">
    <property type="entry name" value="FMN-binding split barrel"/>
    <property type="match status" value="1"/>
</dbReference>
<dbReference type="SUPFAM" id="SSF143968">
    <property type="entry name" value="UbiD C-terminal domain-like"/>
    <property type="match status" value="1"/>
</dbReference>
<dbReference type="PANTHER" id="PTHR30108">
    <property type="entry name" value="3-OCTAPRENYL-4-HYDROXYBENZOATE CARBOXY-LYASE-RELATED"/>
    <property type="match status" value="1"/>
</dbReference>
<comment type="caution">
    <text evidence="4">The sequence shown here is derived from an EMBL/GenBank/DDBJ whole genome shotgun (WGS) entry which is preliminary data.</text>
</comment>
<dbReference type="InterPro" id="IPR049381">
    <property type="entry name" value="UbiD-like_C"/>
</dbReference>
<evidence type="ECO:0000259" key="2">
    <source>
        <dbReference type="Pfam" id="PF20695"/>
    </source>
</evidence>
<organism evidence="4 5">
    <name type="scientific">Tectimicrobiota bacterium</name>
    <dbReference type="NCBI Taxonomy" id="2528274"/>
    <lineage>
        <taxon>Bacteria</taxon>
        <taxon>Pseudomonadati</taxon>
        <taxon>Nitrospinota/Tectimicrobiota group</taxon>
        <taxon>Candidatus Tectimicrobiota</taxon>
    </lineage>
</organism>
<reference evidence="4" key="1">
    <citation type="submission" date="2020-07" db="EMBL/GenBank/DDBJ databases">
        <title>Huge and variable diversity of episymbiotic CPR bacteria and DPANN archaea in groundwater ecosystems.</title>
        <authorList>
            <person name="He C.Y."/>
            <person name="Keren R."/>
            <person name="Whittaker M."/>
            <person name="Farag I.F."/>
            <person name="Doudna J."/>
            <person name="Cate J.H.D."/>
            <person name="Banfield J.F."/>
        </authorList>
    </citation>
    <scope>NUCLEOTIDE SEQUENCE</scope>
    <source>
        <strain evidence="4">NC_groundwater_717_Ag_S-0.2um_59_8</strain>
    </source>
</reference>
<sequence>MAFDDLKDFLKVLRDRGELHEVEVEMDPTWEVSAVCRRVFDERGPALLFRRVGNHRTPLLVGALATRTRYQIGLGLGDQPTSIGLIRERWGNAFQNPIPPQKVSGNQAPCKQVKAKGIDLYADPFPVPLWHYQDSAPYLGTLHAVISKDPETGWINLGNYRNEIRSRDTLGVFIIPYRHIGLHLQKWKAIGKPMPIAIAVGLETALNLVAVAPVKAGQSEYDVAGGLKGKPVEVVEAETCDLLVPAHAQIVIEGYVPIDETLPQEGPFGEFAGYIGEQVYNCNFMKVTAVTYQENPIFQGTYEGLPPNESTTVRSIGRSASLYNHLTGVVGLPGIVDVCVTEGGCAGFHAVVSIHNSYPGHVRDVMTNCWGQPTLFVKNVIVVDEDIDPWDPVKVEWAIATTMKPTRDIEIVKRGTSISIDPSSPRPGSGQSGAIVTDLLGIDATRPHFEYAEKGCTFPQLAVPKPEHMEAVRKNWSRYGFRSS</sequence>